<proteinExistence type="predicted"/>
<protein>
    <submittedName>
        <fullName evidence="1">Uncharacterized protein</fullName>
    </submittedName>
</protein>
<gene>
    <name evidence="1" type="ORF">KP79_PYT12381</name>
</gene>
<comment type="caution">
    <text evidence="1">The sequence shown here is derived from an EMBL/GenBank/DDBJ whole genome shotgun (WGS) entry which is preliminary data.</text>
</comment>
<dbReference type="EMBL" id="NEDP02005593">
    <property type="protein sequence ID" value="OWF37218.1"/>
    <property type="molecule type" value="Genomic_DNA"/>
</dbReference>
<keyword evidence="2" id="KW-1185">Reference proteome</keyword>
<dbReference type="AlphaFoldDB" id="A0A210PL45"/>
<organism evidence="1 2">
    <name type="scientific">Mizuhopecten yessoensis</name>
    <name type="common">Japanese scallop</name>
    <name type="synonym">Patinopecten yessoensis</name>
    <dbReference type="NCBI Taxonomy" id="6573"/>
    <lineage>
        <taxon>Eukaryota</taxon>
        <taxon>Metazoa</taxon>
        <taxon>Spiralia</taxon>
        <taxon>Lophotrochozoa</taxon>
        <taxon>Mollusca</taxon>
        <taxon>Bivalvia</taxon>
        <taxon>Autobranchia</taxon>
        <taxon>Pteriomorphia</taxon>
        <taxon>Pectinida</taxon>
        <taxon>Pectinoidea</taxon>
        <taxon>Pectinidae</taxon>
        <taxon>Mizuhopecten</taxon>
    </lineage>
</organism>
<dbReference type="Proteomes" id="UP000242188">
    <property type="component" value="Unassembled WGS sequence"/>
</dbReference>
<accession>A0A210PL45</accession>
<evidence type="ECO:0000313" key="1">
    <source>
        <dbReference type="EMBL" id="OWF37218.1"/>
    </source>
</evidence>
<evidence type="ECO:0000313" key="2">
    <source>
        <dbReference type="Proteomes" id="UP000242188"/>
    </source>
</evidence>
<sequence>MQARAEQPPTKHRRLILKQERVTTQGAHESLEGVSYQSVRGRLMPHLIQIAAADLQSGR</sequence>
<dbReference type="OrthoDB" id="6123632at2759"/>
<name>A0A210PL45_MIZYE</name>
<reference evidence="1 2" key="1">
    <citation type="journal article" date="2017" name="Nat. Ecol. Evol.">
        <title>Scallop genome provides insights into evolution of bilaterian karyotype and development.</title>
        <authorList>
            <person name="Wang S."/>
            <person name="Zhang J."/>
            <person name="Jiao W."/>
            <person name="Li J."/>
            <person name="Xun X."/>
            <person name="Sun Y."/>
            <person name="Guo X."/>
            <person name="Huan P."/>
            <person name="Dong B."/>
            <person name="Zhang L."/>
            <person name="Hu X."/>
            <person name="Sun X."/>
            <person name="Wang J."/>
            <person name="Zhao C."/>
            <person name="Wang Y."/>
            <person name="Wang D."/>
            <person name="Huang X."/>
            <person name="Wang R."/>
            <person name="Lv J."/>
            <person name="Li Y."/>
            <person name="Zhang Z."/>
            <person name="Liu B."/>
            <person name="Lu W."/>
            <person name="Hui Y."/>
            <person name="Liang J."/>
            <person name="Zhou Z."/>
            <person name="Hou R."/>
            <person name="Li X."/>
            <person name="Liu Y."/>
            <person name="Li H."/>
            <person name="Ning X."/>
            <person name="Lin Y."/>
            <person name="Zhao L."/>
            <person name="Xing Q."/>
            <person name="Dou J."/>
            <person name="Li Y."/>
            <person name="Mao J."/>
            <person name="Guo H."/>
            <person name="Dou H."/>
            <person name="Li T."/>
            <person name="Mu C."/>
            <person name="Jiang W."/>
            <person name="Fu Q."/>
            <person name="Fu X."/>
            <person name="Miao Y."/>
            <person name="Liu J."/>
            <person name="Yu Q."/>
            <person name="Li R."/>
            <person name="Liao H."/>
            <person name="Li X."/>
            <person name="Kong Y."/>
            <person name="Jiang Z."/>
            <person name="Chourrout D."/>
            <person name="Li R."/>
            <person name="Bao Z."/>
        </authorList>
    </citation>
    <scope>NUCLEOTIDE SEQUENCE [LARGE SCALE GENOMIC DNA]</scope>
    <source>
        <strain evidence="1 2">PY_sf001</strain>
    </source>
</reference>